<evidence type="ECO:0000256" key="1">
    <source>
        <dbReference type="SAM" id="MobiDB-lite"/>
    </source>
</evidence>
<organism evidence="2 3">
    <name type="scientific">Euplotes crassus</name>
    <dbReference type="NCBI Taxonomy" id="5936"/>
    <lineage>
        <taxon>Eukaryota</taxon>
        <taxon>Sar</taxon>
        <taxon>Alveolata</taxon>
        <taxon>Ciliophora</taxon>
        <taxon>Intramacronucleata</taxon>
        <taxon>Spirotrichea</taxon>
        <taxon>Hypotrichia</taxon>
        <taxon>Euplotida</taxon>
        <taxon>Euplotidae</taxon>
        <taxon>Moneuplotes</taxon>
    </lineage>
</organism>
<feature type="region of interest" description="Disordered" evidence="1">
    <location>
        <begin position="115"/>
        <end position="255"/>
    </location>
</feature>
<dbReference type="AlphaFoldDB" id="A0AAD2D2G8"/>
<protein>
    <submittedName>
        <fullName evidence="2">Uncharacterized protein</fullName>
    </submittedName>
</protein>
<evidence type="ECO:0000313" key="2">
    <source>
        <dbReference type="EMBL" id="CAI2377587.1"/>
    </source>
</evidence>
<evidence type="ECO:0000313" key="3">
    <source>
        <dbReference type="Proteomes" id="UP001295684"/>
    </source>
</evidence>
<sequence>MSFIGVGARSNLEIAKHQEEALQRLGFLYDEMNELFVLQSHASHLNDNGIIRSLNATEFLKIIKKVLPELIFAQSSDFDRTFIRHSSNSKFSVQDIIKNQHFNNSNGTDIDMECDTNNPNLNIPLFNTPKASQPQNPNPTRSRRNSNIPNAFTNLQNPPLPQNPIQITYFGLPPNTTPLTNPREHQIPHSPPAPSPNPRTRRNSTHHTIPPLTQSPLQAPHTTPRSKAPPNTPPKTPQKPLLSTQSLSAHKRNRKAFLKLEESCMDSS</sequence>
<dbReference type="Proteomes" id="UP001295684">
    <property type="component" value="Unassembled WGS sequence"/>
</dbReference>
<name>A0AAD2D2G8_EUPCR</name>
<proteinExistence type="predicted"/>
<comment type="caution">
    <text evidence="2">The sequence shown here is derived from an EMBL/GenBank/DDBJ whole genome shotgun (WGS) entry which is preliminary data.</text>
</comment>
<reference evidence="2" key="1">
    <citation type="submission" date="2023-07" db="EMBL/GenBank/DDBJ databases">
        <authorList>
            <consortium name="AG Swart"/>
            <person name="Singh M."/>
            <person name="Singh A."/>
            <person name="Seah K."/>
            <person name="Emmerich C."/>
        </authorList>
    </citation>
    <scope>NUCLEOTIDE SEQUENCE</scope>
    <source>
        <strain evidence="2">DP1</strain>
    </source>
</reference>
<keyword evidence="3" id="KW-1185">Reference proteome</keyword>
<dbReference type="EMBL" id="CAMPGE010019237">
    <property type="protein sequence ID" value="CAI2377587.1"/>
    <property type="molecule type" value="Genomic_DNA"/>
</dbReference>
<gene>
    <name evidence="2" type="ORF">ECRASSUSDP1_LOCUS18975</name>
</gene>
<accession>A0AAD2D2G8</accession>
<feature type="compositionally biased region" description="Polar residues" evidence="1">
    <location>
        <begin position="211"/>
        <end position="225"/>
    </location>
</feature>
<feature type="compositionally biased region" description="Low complexity" evidence="1">
    <location>
        <begin position="145"/>
        <end position="181"/>
    </location>
</feature>